<dbReference type="EMBL" id="QRDY01000004">
    <property type="protein sequence ID" value="RED63308.1"/>
    <property type="molecule type" value="Genomic_DNA"/>
</dbReference>
<sequence length="95" mass="10528">MKLLAYFTRALLTLATLASLLLLAVAFLFNDTGEPANRLLAIWGVYPLIGIILLIVNEILLRRTFASRSFWKVYGVFWACVAGAGGCAWAIYVFI</sequence>
<gene>
    <name evidence="2" type="ORF">DFP95_104303</name>
</gene>
<feature type="transmembrane region" description="Helical" evidence="1">
    <location>
        <begin position="40"/>
        <end position="61"/>
    </location>
</feature>
<keyword evidence="1" id="KW-0472">Membrane</keyword>
<dbReference type="RefSeq" id="WP_115992585.1">
    <property type="nucleotide sequence ID" value="NZ_QRDY01000004.1"/>
</dbReference>
<evidence type="ECO:0000256" key="1">
    <source>
        <dbReference type="SAM" id="Phobius"/>
    </source>
</evidence>
<comment type="caution">
    <text evidence="2">The sequence shown here is derived from an EMBL/GenBank/DDBJ whole genome shotgun (WGS) entry which is preliminary data.</text>
</comment>
<dbReference type="Proteomes" id="UP000256869">
    <property type="component" value="Unassembled WGS sequence"/>
</dbReference>
<evidence type="ECO:0000313" key="2">
    <source>
        <dbReference type="EMBL" id="RED63308.1"/>
    </source>
</evidence>
<keyword evidence="3" id="KW-1185">Reference proteome</keyword>
<dbReference type="AlphaFoldDB" id="A0A3D9INU4"/>
<keyword evidence="1" id="KW-0812">Transmembrane</keyword>
<keyword evidence="1" id="KW-1133">Transmembrane helix</keyword>
<protein>
    <submittedName>
        <fullName evidence="2">Uncharacterized protein</fullName>
    </submittedName>
</protein>
<name>A0A3D9INU4_9BACL</name>
<reference evidence="2 3" key="1">
    <citation type="submission" date="2018-07" db="EMBL/GenBank/DDBJ databases">
        <title>Genomic Encyclopedia of Type Strains, Phase III (KMG-III): the genomes of soil and plant-associated and newly described type strains.</title>
        <authorList>
            <person name="Whitman W."/>
        </authorList>
    </citation>
    <scope>NUCLEOTIDE SEQUENCE [LARGE SCALE GENOMIC DNA]</scope>
    <source>
        <strain evidence="2 3">CECT 8236</strain>
    </source>
</reference>
<feature type="transmembrane region" description="Helical" evidence="1">
    <location>
        <begin position="73"/>
        <end position="94"/>
    </location>
</feature>
<dbReference type="OrthoDB" id="2663663at2"/>
<accession>A0A3D9INU4</accession>
<proteinExistence type="predicted"/>
<organism evidence="2 3">
    <name type="scientific">Cohnella lupini</name>
    <dbReference type="NCBI Taxonomy" id="1294267"/>
    <lineage>
        <taxon>Bacteria</taxon>
        <taxon>Bacillati</taxon>
        <taxon>Bacillota</taxon>
        <taxon>Bacilli</taxon>
        <taxon>Bacillales</taxon>
        <taxon>Paenibacillaceae</taxon>
        <taxon>Cohnella</taxon>
    </lineage>
</organism>
<evidence type="ECO:0000313" key="3">
    <source>
        <dbReference type="Proteomes" id="UP000256869"/>
    </source>
</evidence>